<dbReference type="InterPro" id="IPR001279">
    <property type="entry name" value="Metallo-B-lactamas"/>
</dbReference>
<name>A0A380H1T2_9STAP</name>
<gene>
    <name evidence="6" type="primary">ytnP_1</name>
    <name evidence="6" type="ORF">NCTC11807_01276</name>
</gene>
<evidence type="ECO:0000256" key="4">
    <source>
        <dbReference type="ARBA" id="ARBA00022833"/>
    </source>
</evidence>
<evidence type="ECO:0000256" key="2">
    <source>
        <dbReference type="ARBA" id="ARBA00022723"/>
    </source>
</evidence>
<dbReference type="GO" id="GO:0016787">
    <property type="term" value="F:hydrolase activity"/>
    <property type="evidence" value="ECO:0007669"/>
    <property type="project" value="UniProtKB-KW"/>
</dbReference>
<dbReference type="PANTHER" id="PTHR42978">
    <property type="entry name" value="QUORUM-QUENCHING LACTONASE YTNP-RELATED-RELATED"/>
    <property type="match status" value="1"/>
</dbReference>
<dbReference type="Proteomes" id="UP000255425">
    <property type="component" value="Unassembled WGS sequence"/>
</dbReference>
<feature type="domain" description="Metallo-beta-lactamase" evidence="5">
    <location>
        <begin position="49"/>
        <end position="117"/>
    </location>
</feature>
<comment type="similarity">
    <text evidence="1">Belongs to the metallo-beta-lactamase superfamily.</text>
</comment>
<dbReference type="GO" id="GO:0046872">
    <property type="term" value="F:metal ion binding"/>
    <property type="evidence" value="ECO:0007669"/>
    <property type="project" value="UniProtKB-KW"/>
</dbReference>
<dbReference type="SUPFAM" id="SSF56281">
    <property type="entry name" value="Metallo-hydrolase/oxidoreductase"/>
    <property type="match status" value="1"/>
</dbReference>
<keyword evidence="4" id="KW-0862">Zinc</keyword>
<keyword evidence="7" id="KW-1185">Reference proteome</keyword>
<keyword evidence="2" id="KW-0479">Metal-binding</keyword>
<accession>A0A380H1T2</accession>
<protein>
    <submittedName>
        <fullName evidence="6">Zn-dependent hydrolase</fullName>
    </submittedName>
</protein>
<evidence type="ECO:0000256" key="3">
    <source>
        <dbReference type="ARBA" id="ARBA00022801"/>
    </source>
</evidence>
<dbReference type="InterPro" id="IPR036866">
    <property type="entry name" value="RibonucZ/Hydroxyglut_hydro"/>
</dbReference>
<keyword evidence="3 6" id="KW-0378">Hydrolase</keyword>
<proteinExistence type="inferred from homology"/>
<dbReference type="AlphaFoldDB" id="A0A380H1T2"/>
<evidence type="ECO:0000313" key="7">
    <source>
        <dbReference type="Proteomes" id="UP000255425"/>
    </source>
</evidence>
<dbReference type="Pfam" id="PF00753">
    <property type="entry name" value="Lactamase_B"/>
    <property type="match status" value="1"/>
</dbReference>
<dbReference type="EMBL" id="UHDZ01000001">
    <property type="protein sequence ID" value="SUM70622.1"/>
    <property type="molecule type" value="Genomic_DNA"/>
</dbReference>
<evidence type="ECO:0000256" key="1">
    <source>
        <dbReference type="ARBA" id="ARBA00007749"/>
    </source>
</evidence>
<dbReference type="Gene3D" id="3.60.15.10">
    <property type="entry name" value="Ribonuclease Z/Hydroxyacylglutathione hydrolase-like"/>
    <property type="match status" value="1"/>
</dbReference>
<organism evidence="6 7">
    <name type="scientific">Staphylococcus saccharolyticus</name>
    <dbReference type="NCBI Taxonomy" id="33028"/>
    <lineage>
        <taxon>Bacteria</taxon>
        <taxon>Bacillati</taxon>
        <taxon>Bacillota</taxon>
        <taxon>Bacilli</taxon>
        <taxon>Bacillales</taxon>
        <taxon>Staphylococcaceae</taxon>
        <taxon>Staphylococcus</taxon>
    </lineage>
</organism>
<evidence type="ECO:0000313" key="6">
    <source>
        <dbReference type="EMBL" id="SUM70622.1"/>
    </source>
</evidence>
<dbReference type="InterPro" id="IPR051013">
    <property type="entry name" value="MBL_superfamily_lactonases"/>
</dbReference>
<reference evidence="6 7" key="1">
    <citation type="submission" date="2018-06" db="EMBL/GenBank/DDBJ databases">
        <authorList>
            <consortium name="Pathogen Informatics"/>
            <person name="Doyle S."/>
        </authorList>
    </citation>
    <scope>NUCLEOTIDE SEQUENCE [LARGE SCALE GENOMIC DNA]</scope>
    <source>
        <strain evidence="6 7">NCTC11807</strain>
    </source>
</reference>
<evidence type="ECO:0000259" key="5">
    <source>
        <dbReference type="Pfam" id="PF00753"/>
    </source>
</evidence>
<dbReference type="PANTHER" id="PTHR42978:SF6">
    <property type="entry name" value="QUORUM-QUENCHING LACTONASE YTNP-RELATED"/>
    <property type="match status" value="1"/>
</dbReference>
<sequence>MKLGNFTIHYLPGGNTYIDGGDMFGVVLKSLWTKKYEVNAKNQIHTPTHPILIQIGDSNILIDAGIGNEKLSDKQCRNYGVEYESLINEDLQDLGLTTTDIDMVLMTHLHYDHACGLTDKEGNAIFSQATHFIQQDEWHEFLSPNIRSQATY</sequence>